<keyword evidence="4" id="KW-1185">Reference proteome</keyword>
<reference evidence="3" key="3">
    <citation type="journal article" date="2017" name="Nature">
        <title>Genome sequence of the progenitor of the wheat D genome Aegilops tauschii.</title>
        <authorList>
            <person name="Luo M.C."/>
            <person name="Gu Y.Q."/>
            <person name="Puiu D."/>
            <person name="Wang H."/>
            <person name="Twardziok S.O."/>
            <person name="Deal K.R."/>
            <person name="Huo N."/>
            <person name="Zhu T."/>
            <person name="Wang L."/>
            <person name="Wang Y."/>
            <person name="McGuire P.E."/>
            <person name="Liu S."/>
            <person name="Long H."/>
            <person name="Ramasamy R.K."/>
            <person name="Rodriguez J.C."/>
            <person name="Van S.L."/>
            <person name="Yuan L."/>
            <person name="Wang Z."/>
            <person name="Xia Z."/>
            <person name="Xiao L."/>
            <person name="Anderson O.D."/>
            <person name="Ouyang S."/>
            <person name="Liang Y."/>
            <person name="Zimin A.V."/>
            <person name="Pertea G."/>
            <person name="Qi P."/>
            <person name="Bennetzen J.L."/>
            <person name="Dai X."/>
            <person name="Dawson M.W."/>
            <person name="Muller H.G."/>
            <person name="Kugler K."/>
            <person name="Rivarola-Duarte L."/>
            <person name="Spannagl M."/>
            <person name="Mayer K.F.X."/>
            <person name="Lu F.H."/>
            <person name="Bevan M.W."/>
            <person name="Leroy P."/>
            <person name="Li P."/>
            <person name="You F.M."/>
            <person name="Sun Q."/>
            <person name="Liu Z."/>
            <person name="Lyons E."/>
            <person name="Wicker T."/>
            <person name="Salzberg S.L."/>
            <person name="Devos K.M."/>
            <person name="Dvorak J."/>
        </authorList>
    </citation>
    <scope>NUCLEOTIDE SEQUENCE [LARGE SCALE GENOMIC DNA]</scope>
    <source>
        <strain evidence="3">cv. AL8/78</strain>
    </source>
</reference>
<reference evidence="3" key="5">
    <citation type="journal article" date="2021" name="G3 (Bethesda)">
        <title>Aegilops tauschii genome assembly Aet v5.0 features greater sequence contiguity and improved annotation.</title>
        <authorList>
            <person name="Wang L."/>
            <person name="Zhu T."/>
            <person name="Rodriguez J.C."/>
            <person name="Deal K.R."/>
            <person name="Dubcovsky J."/>
            <person name="McGuire P.E."/>
            <person name="Lux T."/>
            <person name="Spannagl M."/>
            <person name="Mayer K.F.X."/>
            <person name="Baldrich P."/>
            <person name="Meyers B.C."/>
            <person name="Huo N."/>
            <person name="Gu Y.Q."/>
            <person name="Zhou H."/>
            <person name="Devos K.M."/>
            <person name="Bennetzen J.L."/>
            <person name="Unver T."/>
            <person name="Budak H."/>
            <person name="Gulick P.J."/>
            <person name="Galiba G."/>
            <person name="Kalapos B."/>
            <person name="Nelson D.R."/>
            <person name="Li P."/>
            <person name="You F.M."/>
            <person name="Luo M.C."/>
            <person name="Dvorak J."/>
        </authorList>
    </citation>
    <scope>NUCLEOTIDE SEQUENCE [LARGE SCALE GENOMIC DNA]</scope>
    <source>
        <strain evidence="3">cv. AL8/78</strain>
    </source>
</reference>
<proteinExistence type="predicted"/>
<sequence>PSMQASATMATTNTKAIVSPCAILLILILIDMASVQVCGDNIPPPPILVPPPSVRGGRCMLNDEVAFAVCVDLRLGTTSPSGMDMCCRWIHGMPSAVDCLCSAFKRADIHVSASVADDINVVLAVCGKALVPDLNCFHGSG</sequence>
<dbReference type="Gramene" id="AET1Gv20810900.1">
    <property type="protein sequence ID" value="AET1Gv20810900.1"/>
    <property type="gene ID" value="AET1Gv20810900"/>
</dbReference>
<evidence type="ECO:0000313" key="4">
    <source>
        <dbReference type="Proteomes" id="UP000015105"/>
    </source>
</evidence>
<keyword evidence="1" id="KW-0732">Signal</keyword>
<reference evidence="3" key="4">
    <citation type="submission" date="2019-03" db="UniProtKB">
        <authorList>
            <consortium name="EnsemblPlants"/>
        </authorList>
    </citation>
    <scope>IDENTIFICATION</scope>
</reference>
<name>A0A452ZK21_AEGTS</name>
<dbReference type="Gene3D" id="1.10.110.10">
    <property type="entry name" value="Plant lipid-transfer and hydrophobic proteins"/>
    <property type="match status" value="1"/>
</dbReference>
<dbReference type="EnsemblPlants" id="AET1Gv20810900.1">
    <property type="protein sequence ID" value="AET1Gv20810900.1"/>
    <property type="gene ID" value="AET1Gv20810900"/>
</dbReference>
<organism evidence="3 4">
    <name type="scientific">Aegilops tauschii subsp. strangulata</name>
    <name type="common">Goatgrass</name>
    <dbReference type="NCBI Taxonomy" id="200361"/>
    <lineage>
        <taxon>Eukaryota</taxon>
        <taxon>Viridiplantae</taxon>
        <taxon>Streptophyta</taxon>
        <taxon>Embryophyta</taxon>
        <taxon>Tracheophyta</taxon>
        <taxon>Spermatophyta</taxon>
        <taxon>Magnoliopsida</taxon>
        <taxon>Liliopsida</taxon>
        <taxon>Poales</taxon>
        <taxon>Poaceae</taxon>
        <taxon>BOP clade</taxon>
        <taxon>Pooideae</taxon>
        <taxon>Triticodae</taxon>
        <taxon>Triticeae</taxon>
        <taxon>Triticinae</taxon>
        <taxon>Aegilops</taxon>
    </lineage>
</organism>
<dbReference type="Pfam" id="PF00234">
    <property type="entry name" value="Tryp_alpha_amyl"/>
    <property type="match status" value="1"/>
</dbReference>
<feature type="domain" description="Bifunctional inhibitor/plant lipid transfer protein/seed storage helical" evidence="2">
    <location>
        <begin position="67"/>
        <end position="136"/>
    </location>
</feature>
<evidence type="ECO:0000313" key="3">
    <source>
        <dbReference type="EnsemblPlants" id="AET1Gv20810900.1"/>
    </source>
</evidence>
<dbReference type="InterPro" id="IPR036312">
    <property type="entry name" value="Bifun_inhib/LTP/seed_sf"/>
</dbReference>
<evidence type="ECO:0000256" key="1">
    <source>
        <dbReference type="SAM" id="SignalP"/>
    </source>
</evidence>
<dbReference type="Proteomes" id="UP000015105">
    <property type="component" value="Chromosome 1D"/>
</dbReference>
<dbReference type="SUPFAM" id="SSF47699">
    <property type="entry name" value="Bifunctional inhibitor/lipid-transfer protein/seed storage 2S albumin"/>
    <property type="match status" value="1"/>
</dbReference>
<evidence type="ECO:0000259" key="2">
    <source>
        <dbReference type="Pfam" id="PF00234"/>
    </source>
</evidence>
<dbReference type="InterPro" id="IPR016140">
    <property type="entry name" value="Bifunc_inhib/LTP/seed_store"/>
</dbReference>
<reference evidence="4" key="1">
    <citation type="journal article" date="2014" name="Science">
        <title>Ancient hybridizations among the ancestral genomes of bread wheat.</title>
        <authorList>
            <consortium name="International Wheat Genome Sequencing Consortium,"/>
            <person name="Marcussen T."/>
            <person name="Sandve S.R."/>
            <person name="Heier L."/>
            <person name="Spannagl M."/>
            <person name="Pfeifer M."/>
            <person name="Jakobsen K.S."/>
            <person name="Wulff B.B."/>
            <person name="Steuernagel B."/>
            <person name="Mayer K.F."/>
            <person name="Olsen O.A."/>
        </authorList>
    </citation>
    <scope>NUCLEOTIDE SEQUENCE [LARGE SCALE GENOMIC DNA]</scope>
    <source>
        <strain evidence="4">cv. AL8/78</strain>
    </source>
</reference>
<feature type="signal peptide" evidence="1">
    <location>
        <begin position="1"/>
        <end position="39"/>
    </location>
</feature>
<dbReference type="AlphaFoldDB" id="A0A452ZK21"/>
<reference evidence="4" key="2">
    <citation type="journal article" date="2017" name="Nat. Plants">
        <title>The Aegilops tauschii genome reveals multiple impacts of transposons.</title>
        <authorList>
            <person name="Zhao G."/>
            <person name="Zou C."/>
            <person name="Li K."/>
            <person name="Wang K."/>
            <person name="Li T."/>
            <person name="Gao L."/>
            <person name="Zhang X."/>
            <person name="Wang H."/>
            <person name="Yang Z."/>
            <person name="Liu X."/>
            <person name="Jiang W."/>
            <person name="Mao L."/>
            <person name="Kong X."/>
            <person name="Jiao Y."/>
            <person name="Jia J."/>
        </authorList>
    </citation>
    <scope>NUCLEOTIDE SEQUENCE [LARGE SCALE GENOMIC DNA]</scope>
    <source>
        <strain evidence="4">cv. AL8/78</strain>
    </source>
</reference>
<protein>
    <recommendedName>
        <fullName evidence="2">Bifunctional inhibitor/plant lipid transfer protein/seed storage helical domain-containing protein</fullName>
    </recommendedName>
</protein>
<accession>A0A452ZK21</accession>
<feature type="chain" id="PRO_5019166224" description="Bifunctional inhibitor/plant lipid transfer protein/seed storage helical domain-containing protein" evidence="1">
    <location>
        <begin position="40"/>
        <end position="141"/>
    </location>
</feature>